<dbReference type="Proteomes" id="UP001500879">
    <property type="component" value="Unassembled WGS sequence"/>
</dbReference>
<gene>
    <name evidence="3" type="ORF">GCM10010357_01700</name>
</gene>
<protein>
    <submittedName>
        <fullName evidence="3">Uncharacterized protein</fullName>
    </submittedName>
</protein>
<keyword evidence="2" id="KW-0812">Transmembrane</keyword>
<feature type="region of interest" description="Disordered" evidence="1">
    <location>
        <begin position="170"/>
        <end position="191"/>
    </location>
</feature>
<evidence type="ECO:0000313" key="3">
    <source>
        <dbReference type="EMBL" id="GAA0384472.1"/>
    </source>
</evidence>
<feature type="transmembrane region" description="Helical" evidence="2">
    <location>
        <begin position="143"/>
        <end position="163"/>
    </location>
</feature>
<sequence>MGILSAEERVTEAQGGRMEAGNLADAAVQWLTAVASGAGSGLGQGVADLVRRRMSQSPDGRAALNRIDANPADPAARAAARTVIVGLLDLDPAFRYELDRASAVLVAPSAGRDQTHIHVNGRVKGSISVGTAAVPATGAGNGWRIALVVLLLVVILVAGFAIYRAVGGRQGGGDSSSPSSPSAPARSAPGAVTASLDNDRVAAIVPDLRSMPAGWTSAKSPGTFENGCKADEPTCAGATGAAEAAYKPPGSEGEVSVGAVAYSSADAAAKAYARLIAEAASEGGMSALPVPAVGDQYTGMRVTQKLGTMVGIAVRVGNVISMLNYGGKTLPSPDVSVLNPVAVAVAERARQAQRGEQPSARVGG</sequence>
<feature type="compositionally biased region" description="Low complexity" evidence="1">
    <location>
        <begin position="175"/>
        <end position="191"/>
    </location>
</feature>
<evidence type="ECO:0000256" key="1">
    <source>
        <dbReference type="SAM" id="MobiDB-lite"/>
    </source>
</evidence>
<dbReference type="EMBL" id="BAAABX010000003">
    <property type="protein sequence ID" value="GAA0384472.1"/>
    <property type="molecule type" value="Genomic_DNA"/>
</dbReference>
<keyword evidence="2" id="KW-0472">Membrane</keyword>
<accession>A0ABP3HZZ0</accession>
<organism evidence="3 4">
    <name type="scientific">Streptomyces luteireticuli</name>
    <dbReference type="NCBI Taxonomy" id="173858"/>
    <lineage>
        <taxon>Bacteria</taxon>
        <taxon>Bacillati</taxon>
        <taxon>Actinomycetota</taxon>
        <taxon>Actinomycetes</taxon>
        <taxon>Kitasatosporales</taxon>
        <taxon>Streptomycetaceae</taxon>
        <taxon>Streptomyces</taxon>
    </lineage>
</organism>
<keyword evidence="2" id="KW-1133">Transmembrane helix</keyword>
<reference evidence="4" key="1">
    <citation type="journal article" date="2019" name="Int. J. Syst. Evol. Microbiol.">
        <title>The Global Catalogue of Microorganisms (GCM) 10K type strain sequencing project: providing services to taxonomists for standard genome sequencing and annotation.</title>
        <authorList>
            <consortium name="The Broad Institute Genomics Platform"/>
            <consortium name="The Broad Institute Genome Sequencing Center for Infectious Disease"/>
            <person name="Wu L."/>
            <person name="Ma J."/>
        </authorList>
    </citation>
    <scope>NUCLEOTIDE SEQUENCE [LARGE SCALE GENOMIC DNA]</scope>
    <source>
        <strain evidence="4">JCM 4788</strain>
    </source>
</reference>
<comment type="caution">
    <text evidence="3">The sequence shown here is derived from an EMBL/GenBank/DDBJ whole genome shotgun (WGS) entry which is preliminary data.</text>
</comment>
<name>A0ABP3HZZ0_9ACTN</name>
<evidence type="ECO:0000256" key="2">
    <source>
        <dbReference type="SAM" id="Phobius"/>
    </source>
</evidence>
<evidence type="ECO:0000313" key="4">
    <source>
        <dbReference type="Proteomes" id="UP001500879"/>
    </source>
</evidence>
<proteinExistence type="predicted"/>
<keyword evidence="4" id="KW-1185">Reference proteome</keyword>